<organism evidence="1 2">
    <name type="scientific">Funneliformis caledonium</name>
    <dbReference type="NCBI Taxonomy" id="1117310"/>
    <lineage>
        <taxon>Eukaryota</taxon>
        <taxon>Fungi</taxon>
        <taxon>Fungi incertae sedis</taxon>
        <taxon>Mucoromycota</taxon>
        <taxon>Glomeromycotina</taxon>
        <taxon>Glomeromycetes</taxon>
        <taxon>Glomerales</taxon>
        <taxon>Glomeraceae</taxon>
        <taxon>Funneliformis</taxon>
    </lineage>
</organism>
<sequence>MFDDGTQECCDILVDSDGINSPDNSKFCEFNVLILELWNLIPKSTPNDPENFQLSDLTKTISRY</sequence>
<dbReference type="AlphaFoldDB" id="A0A9N9F6X9"/>
<dbReference type="Proteomes" id="UP000789570">
    <property type="component" value="Unassembled WGS sequence"/>
</dbReference>
<dbReference type="OrthoDB" id="655030at2759"/>
<name>A0A9N9F6X9_9GLOM</name>
<dbReference type="EMBL" id="CAJVPQ010000838">
    <property type="protein sequence ID" value="CAG8513801.1"/>
    <property type="molecule type" value="Genomic_DNA"/>
</dbReference>
<reference evidence="1" key="1">
    <citation type="submission" date="2021-06" db="EMBL/GenBank/DDBJ databases">
        <authorList>
            <person name="Kallberg Y."/>
            <person name="Tangrot J."/>
            <person name="Rosling A."/>
        </authorList>
    </citation>
    <scope>NUCLEOTIDE SEQUENCE</scope>
    <source>
        <strain evidence="1">UK204</strain>
    </source>
</reference>
<comment type="caution">
    <text evidence="1">The sequence shown here is derived from an EMBL/GenBank/DDBJ whole genome shotgun (WGS) entry which is preliminary data.</text>
</comment>
<gene>
    <name evidence="1" type="ORF">FCALED_LOCUS4336</name>
</gene>
<evidence type="ECO:0000313" key="1">
    <source>
        <dbReference type="EMBL" id="CAG8513801.1"/>
    </source>
</evidence>
<protein>
    <submittedName>
        <fullName evidence="1">5158_t:CDS:1</fullName>
    </submittedName>
</protein>
<keyword evidence="2" id="KW-1185">Reference proteome</keyword>
<evidence type="ECO:0000313" key="2">
    <source>
        <dbReference type="Proteomes" id="UP000789570"/>
    </source>
</evidence>
<proteinExistence type="predicted"/>
<accession>A0A9N9F6X9</accession>